<feature type="compositionally biased region" description="Basic and acidic residues" evidence="1">
    <location>
        <begin position="146"/>
        <end position="158"/>
    </location>
</feature>
<evidence type="ECO:0000313" key="3">
    <source>
        <dbReference type="Proteomes" id="UP001056384"/>
    </source>
</evidence>
<feature type="compositionally biased region" description="Gly residues" evidence="1">
    <location>
        <begin position="17"/>
        <end position="48"/>
    </location>
</feature>
<organism evidence="2 3">
    <name type="scientific">Septoria linicola</name>
    <dbReference type="NCBI Taxonomy" id="215465"/>
    <lineage>
        <taxon>Eukaryota</taxon>
        <taxon>Fungi</taxon>
        <taxon>Dikarya</taxon>
        <taxon>Ascomycota</taxon>
        <taxon>Pezizomycotina</taxon>
        <taxon>Dothideomycetes</taxon>
        <taxon>Dothideomycetidae</taxon>
        <taxon>Mycosphaerellales</taxon>
        <taxon>Mycosphaerellaceae</taxon>
        <taxon>Septoria</taxon>
    </lineage>
</organism>
<feature type="region of interest" description="Disordered" evidence="1">
    <location>
        <begin position="1"/>
        <end position="53"/>
    </location>
</feature>
<proteinExistence type="predicted"/>
<protein>
    <submittedName>
        <fullName evidence="2">Uncharacterized protein</fullName>
    </submittedName>
</protein>
<dbReference type="EMBL" id="CP099421">
    <property type="protein sequence ID" value="USW52876.1"/>
    <property type="molecule type" value="Genomic_DNA"/>
</dbReference>
<feature type="region of interest" description="Disordered" evidence="1">
    <location>
        <begin position="146"/>
        <end position="242"/>
    </location>
</feature>
<reference evidence="2" key="1">
    <citation type="submission" date="2022-06" db="EMBL/GenBank/DDBJ databases">
        <title>Complete genome sequences of two strains of the flax pathogen Septoria linicola.</title>
        <authorList>
            <person name="Lapalu N."/>
            <person name="Simon A."/>
            <person name="Demenou B."/>
            <person name="Paumier D."/>
            <person name="Guillot M.-P."/>
            <person name="Gout L."/>
            <person name="Valade R."/>
        </authorList>
    </citation>
    <scope>NUCLEOTIDE SEQUENCE</scope>
    <source>
        <strain evidence="2">SE15195</strain>
    </source>
</reference>
<keyword evidence="3" id="KW-1185">Reference proteome</keyword>
<feature type="compositionally biased region" description="Basic and acidic residues" evidence="1">
    <location>
        <begin position="1"/>
        <end position="10"/>
    </location>
</feature>
<evidence type="ECO:0000313" key="2">
    <source>
        <dbReference type="EMBL" id="USW52876.1"/>
    </source>
</evidence>
<evidence type="ECO:0000256" key="1">
    <source>
        <dbReference type="SAM" id="MobiDB-lite"/>
    </source>
</evidence>
<dbReference type="AlphaFoldDB" id="A0A9Q9EIK4"/>
<sequence length="345" mass="37671">MPRIKTESKTPRLRTPGRGGSTRGSGGGGGGGGNNDGGGGGDNGGGKRGGVHPALMLSNKKMEEILRCDDADLDMLKHATYKIMKEQPTIRRQGLRIRLAAEEPEFATMLSGERWEGEDYPENRTFEEDLDMLLIKIMSIARRKLKGEAKKRQLKREQEDEGCGTTSTSPTPAARNRFRTPQQPPPRGSSGSLPNGTISSMSAEDQEEDFTMSGGLGLADDDDVFGPTEVRPSIEGGNEPVFGARNGELQSSLLSNFTRRAASLGREEEQESFEGTFDTPSPRSRARDQQCRSRSRLTVRRQSTVAFGDQDVIELNQGRGALQTIAKVVATGRKTLRTRCASRRR</sequence>
<accession>A0A9Q9EIK4</accession>
<dbReference type="OrthoDB" id="3647408at2759"/>
<name>A0A9Q9EIK4_9PEZI</name>
<feature type="region of interest" description="Disordered" evidence="1">
    <location>
        <begin position="261"/>
        <end position="297"/>
    </location>
</feature>
<gene>
    <name evidence="2" type="ORF">Slin15195_G061950</name>
</gene>
<feature type="compositionally biased region" description="Polar residues" evidence="1">
    <location>
        <begin position="189"/>
        <end position="203"/>
    </location>
</feature>
<dbReference type="Proteomes" id="UP001056384">
    <property type="component" value="Chromosome 4"/>
</dbReference>